<sequence length="185" mass="20886">MSDTIQQPKPTSQQAMPFPTSQSLQELYLDCRSELEALLFARLRCRETAADLSQEAFVRLCRSEDLSQVGNLQAYLFRTAQNLLFDHYRSQSVRNAAIADWPEPTLPDAPDLRCVETVALGEQALDSLIGALAELSPLCRRIFYLNRFEGLKQREIAEQLDVSVRTVEDNVKRALLHCAKTLGQS</sequence>
<evidence type="ECO:0000256" key="4">
    <source>
        <dbReference type="ARBA" id="ARBA00023163"/>
    </source>
</evidence>
<dbReference type="InterPro" id="IPR039425">
    <property type="entry name" value="RNA_pol_sigma-70-like"/>
</dbReference>
<proteinExistence type="inferred from homology"/>
<feature type="domain" description="RNA polymerase sigma-70 region 2" evidence="5">
    <location>
        <begin position="27"/>
        <end position="92"/>
    </location>
</feature>
<organism evidence="7 8">
    <name type="scientific">Methylomonas aurea</name>
    <dbReference type="NCBI Taxonomy" id="2952224"/>
    <lineage>
        <taxon>Bacteria</taxon>
        <taxon>Pseudomonadati</taxon>
        <taxon>Pseudomonadota</taxon>
        <taxon>Gammaproteobacteria</taxon>
        <taxon>Methylococcales</taxon>
        <taxon>Methylococcaceae</taxon>
        <taxon>Methylomonas</taxon>
    </lineage>
</organism>
<comment type="similarity">
    <text evidence="1">Belongs to the sigma-70 factor family. ECF subfamily.</text>
</comment>
<dbReference type="InterPro" id="IPR013324">
    <property type="entry name" value="RNA_pol_sigma_r3/r4-like"/>
</dbReference>
<dbReference type="InterPro" id="IPR014284">
    <property type="entry name" value="RNA_pol_sigma-70_dom"/>
</dbReference>
<evidence type="ECO:0000313" key="7">
    <source>
        <dbReference type="EMBL" id="MCQ8181052.1"/>
    </source>
</evidence>
<gene>
    <name evidence="7" type="ORF">NP603_08030</name>
</gene>
<evidence type="ECO:0000256" key="1">
    <source>
        <dbReference type="ARBA" id="ARBA00010641"/>
    </source>
</evidence>
<feature type="domain" description="RNA polymerase sigma factor 70 region 4 type 2" evidence="6">
    <location>
        <begin position="127"/>
        <end position="178"/>
    </location>
</feature>
<dbReference type="Pfam" id="PF08281">
    <property type="entry name" value="Sigma70_r4_2"/>
    <property type="match status" value="1"/>
</dbReference>
<accession>A0ABT1UFQ8</accession>
<evidence type="ECO:0000313" key="8">
    <source>
        <dbReference type="Proteomes" id="UP001524569"/>
    </source>
</evidence>
<keyword evidence="4" id="KW-0804">Transcription</keyword>
<dbReference type="NCBIfam" id="TIGR02937">
    <property type="entry name" value="sigma70-ECF"/>
    <property type="match status" value="1"/>
</dbReference>
<evidence type="ECO:0000256" key="3">
    <source>
        <dbReference type="ARBA" id="ARBA00023082"/>
    </source>
</evidence>
<dbReference type="SUPFAM" id="SSF88659">
    <property type="entry name" value="Sigma3 and sigma4 domains of RNA polymerase sigma factors"/>
    <property type="match status" value="1"/>
</dbReference>
<keyword evidence="2" id="KW-0805">Transcription regulation</keyword>
<dbReference type="InterPro" id="IPR007627">
    <property type="entry name" value="RNA_pol_sigma70_r2"/>
</dbReference>
<evidence type="ECO:0000259" key="5">
    <source>
        <dbReference type="Pfam" id="PF04542"/>
    </source>
</evidence>
<keyword evidence="8" id="KW-1185">Reference proteome</keyword>
<dbReference type="PANTHER" id="PTHR43133:SF63">
    <property type="entry name" value="RNA POLYMERASE SIGMA FACTOR FECI-RELATED"/>
    <property type="match status" value="1"/>
</dbReference>
<dbReference type="Pfam" id="PF04542">
    <property type="entry name" value="Sigma70_r2"/>
    <property type="match status" value="1"/>
</dbReference>
<protein>
    <submittedName>
        <fullName evidence="7">RNA polymerase sigma factor</fullName>
    </submittedName>
</protein>
<name>A0ABT1UFQ8_9GAMM</name>
<reference evidence="7 8" key="1">
    <citation type="submission" date="2022-07" db="EMBL/GenBank/DDBJ databases">
        <title>Methylomonas rivi sp. nov., Methylomonas rosea sp. nov., Methylomonas aureus sp. nov. and Methylomonas subterranea sp. nov., four novel methanotrophs isolated from a freshwater creek and the deep terrestrial subsurface.</title>
        <authorList>
            <person name="Abin C."/>
            <person name="Sankaranarayanan K."/>
            <person name="Garner C."/>
            <person name="Sindelar R."/>
            <person name="Kotary K."/>
            <person name="Garner R."/>
            <person name="Barclay S."/>
            <person name="Lawson P."/>
            <person name="Krumholz L."/>
        </authorList>
    </citation>
    <scope>NUCLEOTIDE SEQUENCE [LARGE SCALE GENOMIC DNA]</scope>
    <source>
        <strain evidence="7 8">SURF-1</strain>
    </source>
</reference>
<dbReference type="Gene3D" id="1.10.10.10">
    <property type="entry name" value="Winged helix-like DNA-binding domain superfamily/Winged helix DNA-binding domain"/>
    <property type="match status" value="1"/>
</dbReference>
<dbReference type="InterPro" id="IPR013325">
    <property type="entry name" value="RNA_pol_sigma_r2"/>
</dbReference>
<dbReference type="EMBL" id="JANIBM010000007">
    <property type="protein sequence ID" value="MCQ8181052.1"/>
    <property type="molecule type" value="Genomic_DNA"/>
</dbReference>
<keyword evidence="3" id="KW-0731">Sigma factor</keyword>
<dbReference type="InterPro" id="IPR013249">
    <property type="entry name" value="RNA_pol_sigma70_r4_t2"/>
</dbReference>
<dbReference type="Gene3D" id="1.10.1740.10">
    <property type="match status" value="1"/>
</dbReference>
<dbReference type="PANTHER" id="PTHR43133">
    <property type="entry name" value="RNA POLYMERASE ECF-TYPE SIGMA FACTO"/>
    <property type="match status" value="1"/>
</dbReference>
<dbReference type="Proteomes" id="UP001524569">
    <property type="component" value="Unassembled WGS sequence"/>
</dbReference>
<dbReference type="InterPro" id="IPR036388">
    <property type="entry name" value="WH-like_DNA-bd_sf"/>
</dbReference>
<dbReference type="SUPFAM" id="SSF88946">
    <property type="entry name" value="Sigma2 domain of RNA polymerase sigma factors"/>
    <property type="match status" value="1"/>
</dbReference>
<comment type="caution">
    <text evidence="7">The sequence shown here is derived from an EMBL/GenBank/DDBJ whole genome shotgun (WGS) entry which is preliminary data.</text>
</comment>
<evidence type="ECO:0000259" key="6">
    <source>
        <dbReference type="Pfam" id="PF08281"/>
    </source>
</evidence>
<evidence type="ECO:0000256" key="2">
    <source>
        <dbReference type="ARBA" id="ARBA00023015"/>
    </source>
</evidence>
<dbReference type="RefSeq" id="WP_256610342.1">
    <property type="nucleotide sequence ID" value="NZ_JANIBM010000007.1"/>
</dbReference>